<evidence type="ECO:0000313" key="3">
    <source>
        <dbReference type="Proteomes" id="UP000492820"/>
    </source>
</evidence>
<feature type="transmembrane region" description="Helical" evidence="1">
    <location>
        <begin position="332"/>
        <end position="351"/>
    </location>
</feature>
<feature type="transmembrane region" description="Helical" evidence="1">
    <location>
        <begin position="82"/>
        <end position="103"/>
    </location>
</feature>
<accession>A0A068WJI6</accession>
<gene>
    <name evidence="2" type="ORF">EgrG_000641700</name>
</gene>
<dbReference type="SUPFAM" id="SSF103473">
    <property type="entry name" value="MFS general substrate transporter"/>
    <property type="match status" value="1"/>
</dbReference>
<name>A0A068WJI6_ECHGR</name>
<evidence type="ECO:0000256" key="1">
    <source>
        <dbReference type="SAM" id="Phobius"/>
    </source>
</evidence>
<organism evidence="2">
    <name type="scientific">Echinococcus granulosus</name>
    <name type="common">Hydatid tapeworm</name>
    <dbReference type="NCBI Taxonomy" id="6210"/>
    <lineage>
        <taxon>Eukaryota</taxon>
        <taxon>Metazoa</taxon>
        <taxon>Spiralia</taxon>
        <taxon>Lophotrochozoa</taxon>
        <taxon>Platyhelminthes</taxon>
        <taxon>Cestoda</taxon>
        <taxon>Eucestoda</taxon>
        <taxon>Cyclophyllidea</taxon>
        <taxon>Taeniidae</taxon>
        <taxon>Echinococcus</taxon>
        <taxon>Echinococcus granulosus group</taxon>
    </lineage>
</organism>
<dbReference type="AlphaFoldDB" id="A0A068WJI6"/>
<protein>
    <submittedName>
        <fullName evidence="2 4">Major Facilitator Superfamily protein</fullName>
    </submittedName>
</protein>
<feature type="transmembrane region" description="Helical" evidence="1">
    <location>
        <begin position="234"/>
        <end position="254"/>
    </location>
</feature>
<dbReference type="OrthoDB" id="6276004at2759"/>
<reference evidence="2" key="2">
    <citation type="submission" date="2014-06" db="EMBL/GenBank/DDBJ databases">
        <authorList>
            <person name="Aslett M."/>
        </authorList>
    </citation>
    <scope>NUCLEOTIDE SEQUENCE</scope>
</reference>
<feature type="transmembrane region" description="Helical" evidence="1">
    <location>
        <begin position="109"/>
        <end position="130"/>
    </location>
</feature>
<keyword evidence="1" id="KW-0472">Membrane</keyword>
<dbReference type="WBParaSite" id="EgrG_000641700">
    <property type="protein sequence ID" value="EgrG_000641700"/>
    <property type="gene ID" value="EgrG_000641700"/>
</dbReference>
<feature type="transmembrane region" description="Helical" evidence="1">
    <location>
        <begin position="300"/>
        <end position="326"/>
    </location>
</feature>
<keyword evidence="1" id="KW-1133">Transmembrane helix</keyword>
<proteinExistence type="predicted"/>
<dbReference type="Gene3D" id="1.20.1250.20">
    <property type="entry name" value="MFS general substrate transporter like domains"/>
    <property type="match status" value="1"/>
</dbReference>
<evidence type="ECO:0000313" key="4">
    <source>
        <dbReference type="WBParaSite" id="EgrG_000641700"/>
    </source>
</evidence>
<dbReference type="EMBL" id="LK028578">
    <property type="protein sequence ID" value="CDS18624.1"/>
    <property type="molecule type" value="Genomic_DNA"/>
</dbReference>
<dbReference type="InterPro" id="IPR036259">
    <property type="entry name" value="MFS_trans_sf"/>
</dbReference>
<feature type="transmembrane region" description="Helical" evidence="1">
    <location>
        <begin position="207"/>
        <end position="227"/>
    </location>
</feature>
<reference evidence="4" key="3">
    <citation type="submission" date="2020-10" db="UniProtKB">
        <authorList>
            <consortium name="WormBaseParasite"/>
        </authorList>
    </citation>
    <scope>IDENTIFICATION</scope>
</reference>
<keyword evidence="1" id="KW-0812">Transmembrane</keyword>
<sequence>MGGRRRCCCTREQGLGILTVVGSYLLEFSFGHSNTIGNLNTYLILHLGVTTSESIWFLGSTVVAQSIFTPVGELISQWVPYVGLLFATVVFCSGGTFLTMWSINNGMVAFLFTNSVLFGIGMGLSSTVTLKRTVAHYPQRSETIVRIEKQSRQAFVNFKNIKRNFKEAVKKPEIHIMNALNFLNVIPRMAIISTFKVYGKATGFDAISLVIVATLNGIFNCVGYVIARLACSKASFKAPLVLFLLLLTTLVGLFPLVKKIGLESFMLYAFCVFGLHFAMAAVNVVIAVANNEAIAPLSDFGTNLAFCFCSASSAITFSVTTSYQAIDQHYDIFFWFVAGVGVLEIILALTLEDMACPLKLMRGRFFASSKLKNKESEGRPQAGEEGTAS</sequence>
<reference evidence="2 3" key="1">
    <citation type="journal article" date="2013" name="Nature">
        <title>The genomes of four tapeworm species reveal adaptations to parasitism.</title>
        <authorList>
            <person name="Tsai I.J."/>
            <person name="Zarowiecki M."/>
            <person name="Holroyd N."/>
            <person name="Garciarrubio A."/>
            <person name="Sanchez-Flores A."/>
            <person name="Brooks K.L."/>
            <person name="Tracey A."/>
            <person name="Bobes R.J."/>
            <person name="Fragoso G."/>
            <person name="Sciutto E."/>
            <person name="Aslett M."/>
            <person name="Beasley H."/>
            <person name="Bennett H.M."/>
            <person name="Cai J."/>
            <person name="Camicia F."/>
            <person name="Clark R."/>
            <person name="Cucher M."/>
            <person name="De Silva N."/>
            <person name="Day T.A."/>
            <person name="Deplazes P."/>
            <person name="Estrada K."/>
            <person name="Fernandez C."/>
            <person name="Holland P.W."/>
            <person name="Hou J."/>
            <person name="Hu S."/>
            <person name="Huckvale T."/>
            <person name="Hung S.S."/>
            <person name="Kamenetzky L."/>
            <person name="Keane J.A."/>
            <person name="Kiss F."/>
            <person name="Koziol U."/>
            <person name="Lambert O."/>
            <person name="Liu K."/>
            <person name="Luo X."/>
            <person name="Luo Y."/>
            <person name="Macchiaroli N."/>
            <person name="Nichol S."/>
            <person name="Paps J."/>
            <person name="Parkinson J."/>
            <person name="Pouchkina-Stantcheva N."/>
            <person name="Riddiford N."/>
            <person name="Rosenzvit M."/>
            <person name="Salinas G."/>
            <person name="Wasmuth J.D."/>
            <person name="Zamanian M."/>
            <person name="Zheng Y."/>
            <person name="Cai X."/>
            <person name="Soberon X."/>
            <person name="Olson P.D."/>
            <person name="Laclette J.P."/>
            <person name="Brehm K."/>
            <person name="Berriman M."/>
            <person name="Garciarrubio A."/>
            <person name="Bobes R.J."/>
            <person name="Fragoso G."/>
            <person name="Sanchez-Flores A."/>
            <person name="Estrada K."/>
            <person name="Cevallos M.A."/>
            <person name="Morett E."/>
            <person name="Gonzalez V."/>
            <person name="Portillo T."/>
            <person name="Ochoa-Leyva A."/>
            <person name="Jose M.V."/>
            <person name="Sciutto E."/>
            <person name="Landa A."/>
            <person name="Jimenez L."/>
            <person name="Valdes V."/>
            <person name="Carrero J.C."/>
            <person name="Larralde C."/>
            <person name="Morales-Montor J."/>
            <person name="Limon-Lason J."/>
            <person name="Soberon X."/>
            <person name="Laclette J.P."/>
        </authorList>
    </citation>
    <scope>NUCLEOTIDE SEQUENCE [LARGE SCALE GENOMIC DNA]</scope>
</reference>
<evidence type="ECO:0000313" key="2">
    <source>
        <dbReference type="EMBL" id="CDS18624.1"/>
    </source>
</evidence>
<feature type="transmembrane region" description="Helical" evidence="1">
    <location>
        <begin position="266"/>
        <end position="288"/>
    </location>
</feature>
<dbReference type="Proteomes" id="UP000492820">
    <property type="component" value="Unassembled WGS sequence"/>
</dbReference>